<organism evidence="2 3">
    <name type="scientific">Ehrlichia ruminantium (strain Welgevonden)</name>
    <dbReference type="NCBI Taxonomy" id="254945"/>
    <lineage>
        <taxon>Bacteria</taxon>
        <taxon>Pseudomonadati</taxon>
        <taxon>Pseudomonadota</taxon>
        <taxon>Alphaproteobacteria</taxon>
        <taxon>Rickettsiales</taxon>
        <taxon>Anaplasmataceae</taxon>
        <taxon>Ehrlichia</taxon>
    </lineage>
</organism>
<feature type="transmembrane region" description="Helical" evidence="1">
    <location>
        <begin position="138"/>
        <end position="158"/>
    </location>
</feature>
<evidence type="ECO:0008006" key="4">
    <source>
        <dbReference type="Google" id="ProtNLM"/>
    </source>
</evidence>
<feature type="transmembrane region" description="Helical" evidence="1">
    <location>
        <begin position="210"/>
        <end position="231"/>
    </location>
</feature>
<dbReference type="GeneID" id="33057579"/>
<feature type="transmembrane region" description="Helical" evidence="1">
    <location>
        <begin position="47"/>
        <end position="69"/>
    </location>
</feature>
<keyword evidence="1" id="KW-0812">Transmembrane</keyword>
<dbReference type="RefSeq" id="WP_011154896.1">
    <property type="nucleotide sequence ID" value="NC_005295.2"/>
</dbReference>
<keyword evidence="3" id="KW-1185">Reference proteome</keyword>
<sequence length="307" mass="34058">MLTSGFEDDAKKQHASSIGFKKLQEDQSDNQSSNGDSPIQTIDYDRIFLAISFISLVVEAASSIFNLVSTQVSVAENIKRTLAITFYIIHTILTICAIVNSALAIKQAVDIKRKNKKEISCNSYEMHSNNLQISENSLTIISQVLWIIVCVSSLVMLYMSSNSQLEQALLYISVLAPLLGVLSCVLRLSDSTIRHKNPDSPLDQKRNAKWLSILYGIVLCFEIAHCACHIIEAMSLEGRMQDIYDFSNLPVLAIELATIFAFALALIVEQCLNKPSKEEAEKSSSPVTVPLVEEIETLKPMQHCKSV</sequence>
<dbReference type="KEGG" id="eru:Erum2100"/>
<dbReference type="Proteomes" id="UP000001021">
    <property type="component" value="Chromosome"/>
</dbReference>
<keyword evidence="1" id="KW-0472">Membrane</keyword>
<feature type="transmembrane region" description="Helical" evidence="1">
    <location>
        <begin position="81"/>
        <end position="105"/>
    </location>
</feature>
<feature type="transmembrane region" description="Helical" evidence="1">
    <location>
        <begin position="170"/>
        <end position="189"/>
    </location>
</feature>
<name>A0A0H3LYT3_EHRRW</name>
<dbReference type="AlphaFoldDB" id="A0A0H3LYT3"/>
<evidence type="ECO:0000313" key="2">
    <source>
        <dbReference type="EMBL" id="CAI26706.1"/>
    </source>
</evidence>
<reference evidence="2 3" key="1">
    <citation type="journal article" date="2006" name="J. Bacteriol.">
        <title>Comparative genomic analysis of three strains of Ehrlichia ruminantium reveals an active process of genome size plasticity.</title>
        <authorList>
            <person name="Frutos R."/>
            <person name="Viari A."/>
            <person name="Ferraz C."/>
            <person name="Morgat A."/>
            <person name="Eychenie S."/>
            <person name="Kandassami Y."/>
            <person name="Chantal I."/>
            <person name="Bensaid A."/>
            <person name="Coissac E."/>
            <person name="Vachiery N."/>
            <person name="Demaille J."/>
            <person name="Martinez D."/>
        </authorList>
    </citation>
    <scope>NUCLEOTIDE SEQUENCE [LARGE SCALE GENOMIC DNA]</scope>
    <source>
        <strain evidence="2 3">Welgevonden</strain>
    </source>
</reference>
<proteinExistence type="predicted"/>
<dbReference type="HOGENOM" id="CLU_067294_0_0_5"/>
<feature type="transmembrane region" description="Helical" evidence="1">
    <location>
        <begin position="251"/>
        <end position="268"/>
    </location>
</feature>
<gene>
    <name evidence="2" type="ordered locus">ERWE_CDS_02120</name>
</gene>
<accession>A0A0H3LYT3</accession>
<evidence type="ECO:0000313" key="3">
    <source>
        <dbReference type="Proteomes" id="UP000001021"/>
    </source>
</evidence>
<dbReference type="KEGG" id="erw:ERWE_CDS_02120"/>
<dbReference type="EMBL" id="CR925678">
    <property type="protein sequence ID" value="CAI26706.1"/>
    <property type="molecule type" value="Genomic_DNA"/>
</dbReference>
<keyword evidence="1" id="KW-1133">Transmembrane helix</keyword>
<evidence type="ECO:0000256" key="1">
    <source>
        <dbReference type="SAM" id="Phobius"/>
    </source>
</evidence>
<protein>
    <recommendedName>
        <fullName evidence="4">Integral membrane protein</fullName>
    </recommendedName>
</protein>